<keyword evidence="1" id="KW-0732">Signal</keyword>
<dbReference type="InterPro" id="IPR021054">
    <property type="entry name" value="Cell_wall_mannoprotein_1"/>
</dbReference>
<keyword evidence="3" id="KW-1185">Reference proteome</keyword>
<name>A0AAD7INJ0_9AGAR</name>
<evidence type="ECO:0000313" key="2">
    <source>
        <dbReference type="EMBL" id="KAJ7747184.1"/>
    </source>
</evidence>
<sequence>MVQISRLIAFLSVASLGLALVVQRDATQVEGDLTKISAQVTTLDNAILAFPETGGTLTQALFVHNDAIILDTDIKTATTDATASGPFGAASDAILDQVQNLEPLIDKTLNDLIAKKAAFAALSVGGITALVLADLETLQKDTELLASALENKISANDLAALKAATATIDGYFNQAIAVYKTN</sequence>
<feature type="chain" id="PRO_5041964047" evidence="1">
    <location>
        <begin position="20"/>
        <end position="182"/>
    </location>
</feature>
<dbReference type="PANTHER" id="PTHR38123">
    <property type="entry name" value="CELL WALL SERINE-THREONINE-RICH GALACTOMANNOPROTEIN MP1 (AFU_ORTHOLOGUE AFUA_4G03240)"/>
    <property type="match status" value="1"/>
</dbReference>
<reference evidence="2" key="1">
    <citation type="submission" date="2023-03" db="EMBL/GenBank/DDBJ databases">
        <title>Massive genome expansion in bonnet fungi (Mycena s.s.) driven by repeated elements and novel gene families across ecological guilds.</title>
        <authorList>
            <consortium name="Lawrence Berkeley National Laboratory"/>
            <person name="Harder C.B."/>
            <person name="Miyauchi S."/>
            <person name="Viragh M."/>
            <person name="Kuo A."/>
            <person name="Thoen E."/>
            <person name="Andreopoulos B."/>
            <person name="Lu D."/>
            <person name="Skrede I."/>
            <person name="Drula E."/>
            <person name="Henrissat B."/>
            <person name="Morin E."/>
            <person name="Kohler A."/>
            <person name="Barry K."/>
            <person name="LaButti K."/>
            <person name="Morin E."/>
            <person name="Salamov A."/>
            <person name="Lipzen A."/>
            <person name="Mereny Z."/>
            <person name="Hegedus B."/>
            <person name="Baldrian P."/>
            <person name="Stursova M."/>
            <person name="Weitz H."/>
            <person name="Taylor A."/>
            <person name="Grigoriev I.V."/>
            <person name="Nagy L.G."/>
            <person name="Martin F."/>
            <person name="Kauserud H."/>
        </authorList>
    </citation>
    <scope>NUCLEOTIDE SEQUENCE</scope>
    <source>
        <strain evidence="2">CBHHK188m</strain>
    </source>
</reference>
<dbReference type="Gene3D" id="1.20.1280.140">
    <property type="match status" value="1"/>
</dbReference>
<evidence type="ECO:0000313" key="3">
    <source>
        <dbReference type="Proteomes" id="UP001215280"/>
    </source>
</evidence>
<organism evidence="2 3">
    <name type="scientific">Mycena maculata</name>
    <dbReference type="NCBI Taxonomy" id="230809"/>
    <lineage>
        <taxon>Eukaryota</taxon>
        <taxon>Fungi</taxon>
        <taxon>Dikarya</taxon>
        <taxon>Basidiomycota</taxon>
        <taxon>Agaricomycotina</taxon>
        <taxon>Agaricomycetes</taxon>
        <taxon>Agaricomycetidae</taxon>
        <taxon>Agaricales</taxon>
        <taxon>Marasmiineae</taxon>
        <taxon>Mycenaceae</taxon>
        <taxon>Mycena</taxon>
    </lineage>
</organism>
<dbReference type="Proteomes" id="UP001215280">
    <property type="component" value="Unassembled WGS sequence"/>
</dbReference>
<feature type="signal peptide" evidence="1">
    <location>
        <begin position="1"/>
        <end position="19"/>
    </location>
</feature>
<proteinExistence type="predicted"/>
<gene>
    <name evidence="2" type="ORF">DFH07DRAFT_579007</name>
</gene>
<accession>A0AAD7INJ0</accession>
<dbReference type="Pfam" id="PF12296">
    <property type="entry name" value="HsbA"/>
    <property type="match status" value="1"/>
</dbReference>
<dbReference type="PANTHER" id="PTHR38123:SF1">
    <property type="entry name" value="HYDROPHOBIC SURFACE BINDING PROTEIN"/>
    <property type="match status" value="1"/>
</dbReference>
<evidence type="ECO:0000256" key="1">
    <source>
        <dbReference type="SAM" id="SignalP"/>
    </source>
</evidence>
<dbReference type="AlphaFoldDB" id="A0AAD7INJ0"/>
<protein>
    <submittedName>
        <fullName evidence="2">Hydrophobic surface binding protein</fullName>
    </submittedName>
</protein>
<dbReference type="EMBL" id="JARJLG010000095">
    <property type="protein sequence ID" value="KAJ7747184.1"/>
    <property type="molecule type" value="Genomic_DNA"/>
</dbReference>
<dbReference type="GO" id="GO:0005576">
    <property type="term" value="C:extracellular region"/>
    <property type="evidence" value="ECO:0007669"/>
    <property type="project" value="TreeGrafter"/>
</dbReference>
<comment type="caution">
    <text evidence="2">The sequence shown here is derived from an EMBL/GenBank/DDBJ whole genome shotgun (WGS) entry which is preliminary data.</text>
</comment>